<dbReference type="PANTHER" id="PTHR28002">
    <property type="entry name" value="MIOREX COMPLEX COMPONENT 11"/>
    <property type="match status" value="1"/>
</dbReference>
<evidence type="ECO:0000313" key="1">
    <source>
        <dbReference type="EMBL" id="KAK3679790.1"/>
    </source>
</evidence>
<dbReference type="Pfam" id="PF10306">
    <property type="entry name" value="FLILHELTA"/>
    <property type="match status" value="1"/>
</dbReference>
<dbReference type="EMBL" id="JAUTXT010000001">
    <property type="protein sequence ID" value="KAK3679790.1"/>
    <property type="molecule type" value="Genomic_DNA"/>
</dbReference>
<proteinExistence type="predicted"/>
<comment type="caution">
    <text evidence="1">The sequence shown here is derived from an EMBL/GenBank/DDBJ whole genome shotgun (WGS) entry which is preliminary data.</text>
</comment>
<dbReference type="Proteomes" id="UP001274830">
    <property type="component" value="Unassembled WGS sequence"/>
</dbReference>
<organism evidence="1 2">
    <name type="scientific">Recurvomyces mirabilis</name>
    <dbReference type="NCBI Taxonomy" id="574656"/>
    <lineage>
        <taxon>Eukaryota</taxon>
        <taxon>Fungi</taxon>
        <taxon>Dikarya</taxon>
        <taxon>Ascomycota</taxon>
        <taxon>Pezizomycotina</taxon>
        <taxon>Dothideomycetes</taxon>
        <taxon>Dothideomycetidae</taxon>
        <taxon>Mycosphaerellales</taxon>
        <taxon>Teratosphaeriaceae</taxon>
        <taxon>Recurvomyces</taxon>
    </lineage>
</organism>
<dbReference type="PANTHER" id="PTHR28002:SF1">
    <property type="entry name" value="MIOREX COMPLEX COMPONENT 11"/>
    <property type="match status" value="1"/>
</dbReference>
<evidence type="ECO:0000313" key="2">
    <source>
        <dbReference type="Proteomes" id="UP001274830"/>
    </source>
</evidence>
<dbReference type="GO" id="GO:0005739">
    <property type="term" value="C:mitochondrion"/>
    <property type="evidence" value="ECO:0007669"/>
    <property type="project" value="TreeGrafter"/>
</dbReference>
<accession>A0AAE1C676</accession>
<reference evidence="1" key="1">
    <citation type="submission" date="2023-07" db="EMBL/GenBank/DDBJ databases">
        <title>Black Yeasts Isolated from many extreme environments.</title>
        <authorList>
            <person name="Coleine C."/>
            <person name="Stajich J.E."/>
            <person name="Selbmann L."/>
        </authorList>
    </citation>
    <scope>NUCLEOTIDE SEQUENCE</scope>
    <source>
        <strain evidence="1">CCFEE 5485</strain>
    </source>
</reference>
<name>A0AAE1C676_9PEZI</name>
<keyword evidence="2" id="KW-1185">Reference proteome</keyword>
<dbReference type="InterPro" id="IPR018811">
    <property type="entry name" value="MRX11"/>
</dbReference>
<sequence>MLSRRATFLRHGTQLSKQLVRHSGTEATTAASVSRIARIESRLPRFLRHFTTPLRNAPVSHISAFLVLHELTAILPLFGLAAIFHYTNWLPPYISEGKWVSQGIEKFGRYLRKKGWISTEEEAGASGKWWGRSEGGVRIVVELATAYAITKALLPLRLILSMWGTPWFAKWTVLPFTAAVQRVWQSRTVGTAARSPAAGTGAVGAGVLPKEISSRTK</sequence>
<dbReference type="AlphaFoldDB" id="A0AAE1C676"/>
<protein>
    <submittedName>
        <fullName evidence="1">Uncharacterized protein</fullName>
    </submittedName>
</protein>
<gene>
    <name evidence="1" type="ORF">LTR78_000166</name>
</gene>